<gene>
    <name evidence="6" type="ORF">Hypma_011631</name>
</gene>
<protein>
    <submittedName>
        <fullName evidence="6">Nuclear speckle splicing regulatory protein 1</fullName>
    </submittedName>
</protein>
<dbReference type="InterPro" id="IPR018612">
    <property type="entry name" value="NSRP1_N"/>
</dbReference>
<accession>A0A369JQL5</accession>
<feature type="coiled-coil region" evidence="3">
    <location>
        <begin position="310"/>
        <end position="341"/>
    </location>
</feature>
<organism evidence="6 7">
    <name type="scientific">Hypsizygus marmoreus</name>
    <name type="common">White beech mushroom</name>
    <name type="synonym">Agaricus marmoreus</name>
    <dbReference type="NCBI Taxonomy" id="39966"/>
    <lineage>
        <taxon>Eukaryota</taxon>
        <taxon>Fungi</taxon>
        <taxon>Dikarya</taxon>
        <taxon>Basidiomycota</taxon>
        <taxon>Agaricomycotina</taxon>
        <taxon>Agaricomycetes</taxon>
        <taxon>Agaricomycetidae</taxon>
        <taxon>Agaricales</taxon>
        <taxon>Tricholomatineae</taxon>
        <taxon>Lyophyllaceae</taxon>
        <taxon>Hypsizygus</taxon>
    </lineage>
</organism>
<dbReference type="GO" id="GO:0000381">
    <property type="term" value="P:regulation of alternative mRNA splicing, via spliceosome"/>
    <property type="evidence" value="ECO:0007669"/>
    <property type="project" value="InterPro"/>
</dbReference>
<feature type="compositionally biased region" description="Basic and acidic residues" evidence="4">
    <location>
        <begin position="164"/>
        <end position="180"/>
    </location>
</feature>
<dbReference type="Pfam" id="PF09745">
    <property type="entry name" value="NSRP1_N"/>
    <property type="match status" value="1"/>
</dbReference>
<reference evidence="6" key="1">
    <citation type="submission" date="2018-04" db="EMBL/GenBank/DDBJ databases">
        <title>Whole genome sequencing of Hypsizygus marmoreus.</title>
        <authorList>
            <person name="Choi I.-G."/>
            <person name="Min B."/>
            <person name="Kim J.-G."/>
            <person name="Kim S."/>
            <person name="Oh Y.-L."/>
            <person name="Kong W.-S."/>
            <person name="Park H."/>
            <person name="Jeong J."/>
            <person name="Song E.-S."/>
        </authorList>
    </citation>
    <scope>NUCLEOTIDE SEQUENCE [LARGE SCALE GENOMIC DNA]</scope>
    <source>
        <strain evidence="6">51987-8</strain>
    </source>
</reference>
<dbReference type="Proteomes" id="UP000076154">
    <property type="component" value="Unassembled WGS sequence"/>
</dbReference>
<feature type="region of interest" description="Disordered" evidence="4">
    <location>
        <begin position="203"/>
        <end position="224"/>
    </location>
</feature>
<dbReference type="PANTHER" id="PTHR47845">
    <property type="entry name" value="NUCLEAR SPECKLE SPLICING REGULATORY PROTEIN 1 HOMOLOG"/>
    <property type="match status" value="1"/>
</dbReference>
<dbReference type="PANTHER" id="PTHR47845:SF1">
    <property type="entry name" value="NUCLEAR SPECKLE SPLICING REGULATORY PROTEIN 1 HOMOLOG"/>
    <property type="match status" value="1"/>
</dbReference>
<name>A0A369JQL5_HYPMA</name>
<evidence type="ECO:0000313" key="6">
    <source>
        <dbReference type="EMBL" id="RDB21076.1"/>
    </source>
</evidence>
<feature type="region of interest" description="Disordered" evidence="4">
    <location>
        <begin position="279"/>
        <end position="299"/>
    </location>
</feature>
<comment type="similarity">
    <text evidence="1">Belongs to the NSRP1 family.</text>
</comment>
<proteinExistence type="inferred from homology"/>
<feature type="compositionally biased region" description="Low complexity" evidence="4">
    <location>
        <begin position="9"/>
        <end position="20"/>
    </location>
</feature>
<evidence type="ECO:0000256" key="2">
    <source>
        <dbReference type="ARBA" id="ARBA00023054"/>
    </source>
</evidence>
<evidence type="ECO:0000256" key="4">
    <source>
        <dbReference type="SAM" id="MobiDB-lite"/>
    </source>
</evidence>
<feature type="region of interest" description="Disordered" evidence="4">
    <location>
        <begin position="1"/>
        <end position="50"/>
    </location>
</feature>
<evidence type="ECO:0000313" key="7">
    <source>
        <dbReference type="Proteomes" id="UP000076154"/>
    </source>
</evidence>
<feature type="domain" description="Nuclear speckle splicing regulatory protein 1 N-terminal" evidence="5">
    <location>
        <begin position="68"/>
        <end position="183"/>
    </location>
</feature>
<evidence type="ECO:0000259" key="5">
    <source>
        <dbReference type="Pfam" id="PF09745"/>
    </source>
</evidence>
<feature type="compositionally biased region" description="Basic and acidic residues" evidence="4">
    <location>
        <begin position="351"/>
        <end position="364"/>
    </location>
</feature>
<feature type="region of interest" description="Disordered" evidence="4">
    <location>
        <begin position="164"/>
        <end position="189"/>
    </location>
</feature>
<keyword evidence="2 3" id="KW-0175">Coiled coil</keyword>
<feature type="region of interest" description="Disordered" evidence="4">
    <location>
        <begin position="351"/>
        <end position="384"/>
    </location>
</feature>
<dbReference type="AlphaFoldDB" id="A0A369JQL5"/>
<keyword evidence="7" id="KW-1185">Reference proteome</keyword>
<sequence>MKLSFSLNKPKPATAATPAPSLKRPAAFASADDDEPIDAAPTSVAADRTTAANKKLLAQNLVSSKSMKKRMEAEMKVDETVYEYDEVWDRMQEAKQRQKEARDQEAHERKPKYIHGLLMSAATRKLDHLRAEEKMMQLERAAEGDEFEDKETFVTQAYKDQMAEVRKAEEEEKKREELLKKNGGKSTGMTHFYRRLLEESEQKHEATVAATQKRIIGPQGPMPNLTITKPPDDALLSDLELARIARAQGKEVELNDDNQIVDKRELLTAGLNLAAPNTRRLGMRPGGGQALPASGDVQAHRAVGTAASRKEINERRAREVQQQLEDEADRLAWEKRIAQEEAVRRIVAKRNTEADVESARERYLQRKRQRLEESSQDPPPPGSS</sequence>
<dbReference type="EMBL" id="LUEZ02000055">
    <property type="protein sequence ID" value="RDB21076.1"/>
    <property type="molecule type" value="Genomic_DNA"/>
</dbReference>
<evidence type="ECO:0000256" key="3">
    <source>
        <dbReference type="SAM" id="Coils"/>
    </source>
</evidence>
<dbReference type="STRING" id="39966.A0A369JQL5"/>
<comment type="caution">
    <text evidence="6">The sequence shown here is derived from an EMBL/GenBank/DDBJ whole genome shotgun (WGS) entry which is preliminary data.</text>
</comment>
<dbReference type="InterPro" id="IPR053246">
    <property type="entry name" value="NS_splicing_regulatory_protein"/>
</dbReference>
<dbReference type="OrthoDB" id="446635at2759"/>
<evidence type="ECO:0000256" key="1">
    <source>
        <dbReference type="ARBA" id="ARBA00010126"/>
    </source>
</evidence>
<dbReference type="InParanoid" id="A0A369JQL5"/>
<dbReference type="FunCoup" id="A0A369JQL5">
    <property type="interactions" value="36"/>
</dbReference>